<feature type="transmembrane region" description="Helical" evidence="1">
    <location>
        <begin position="16"/>
        <end position="36"/>
    </location>
</feature>
<protein>
    <submittedName>
        <fullName evidence="2">Serine carboxypeptidase ARB_06414</fullName>
    </submittedName>
</protein>
<evidence type="ECO:0000256" key="1">
    <source>
        <dbReference type="SAM" id="Phobius"/>
    </source>
</evidence>
<dbReference type="AlphaFoldDB" id="A0AA37GSM8"/>
<keyword evidence="1" id="KW-1133">Transmembrane helix</keyword>
<keyword evidence="2" id="KW-0378">Hydrolase</keyword>
<organism evidence="2 3">
    <name type="scientific">Colletotrichum liriopes</name>
    <dbReference type="NCBI Taxonomy" id="708192"/>
    <lineage>
        <taxon>Eukaryota</taxon>
        <taxon>Fungi</taxon>
        <taxon>Dikarya</taxon>
        <taxon>Ascomycota</taxon>
        <taxon>Pezizomycotina</taxon>
        <taxon>Sordariomycetes</taxon>
        <taxon>Hypocreomycetidae</taxon>
        <taxon>Glomerellales</taxon>
        <taxon>Glomerellaceae</taxon>
        <taxon>Colletotrichum</taxon>
        <taxon>Colletotrichum spaethianum species complex</taxon>
    </lineage>
</organism>
<dbReference type="EMBL" id="BPPX01000020">
    <property type="protein sequence ID" value="GJC86089.1"/>
    <property type="molecule type" value="Genomic_DNA"/>
</dbReference>
<dbReference type="GO" id="GO:0004180">
    <property type="term" value="F:carboxypeptidase activity"/>
    <property type="evidence" value="ECO:0007669"/>
    <property type="project" value="UniProtKB-KW"/>
</dbReference>
<reference evidence="2 3" key="1">
    <citation type="submission" date="2021-07" db="EMBL/GenBank/DDBJ databases">
        <title>Genome data of Colletotrichum spaethianum.</title>
        <authorList>
            <person name="Utami Y.D."/>
            <person name="Hiruma K."/>
        </authorList>
    </citation>
    <scope>NUCLEOTIDE SEQUENCE [LARGE SCALE GENOMIC DNA]</scope>
    <source>
        <strain evidence="2 3">MAFF 242679</strain>
    </source>
</reference>
<evidence type="ECO:0000313" key="2">
    <source>
        <dbReference type="EMBL" id="GJC86089.1"/>
    </source>
</evidence>
<keyword evidence="1" id="KW-0472">Membrane</keyword>
<keyword evidence="1" id="KW-0812">Transmembrane</keyword>
<name>A0AA37GSM8_9PEZI</name>
<evidence type="ECO:0000313" key="3">
    <source>
        <dbReference type="Proteomes" id="UP001055172"/>
    </source>
</evidence>
<keyword evidence="2" id="KW-0645">Protease</keyword>
<accession>A0AA37GSM8</accession>
<gene>
    <name evidence="2" type="ORF">ColLi_08927</name>
</gene>
<proteinExistence type="predicted"/>
<keyword evidence="2" id="KW-0121">Carboxypeptidase</keyword>
<sequence>MGRVGQTVSYWVNECLIALASILSGVASISLAWLWFKWHANYIWVHQHIIVAKLDDEDPDYFNVKGMMVFDTLLSKSVLGQDFGVSRVLDYWGPAFNLNKTAREAIKEIEDRCGYTDYIEENLTFPPSGFQPVEILGAFRYGDYDPE</sequence>
<comment type="caution">
    <text evidence="2">The sequence shown here is derived from an EMBL/GenBank/DDBJ whole genome shotgun (WGS) entry which is preliminary data.</text>
</comment>
<dbReference type="Proteomes" id="UP001055172">
    <property type="component" value="Unassembled WGS sequence"/>
</dbReference>
<keyword evidence="3" id="KW-1185">Reference proteome</keyword>